<evidence type="ECO:0000313" key="2">
    <source>
        <dbReference type="Proteomes" id="UP001190700"/>
    </source>
</evidence>
<reference evidence="1 2" key="1">
    <citation type="journal article" date="2015" name="Genome Biol. Evol.">
        <title>Comparative Genomics of a Bacterivorous Green Alga Reveals Evolutionary Causalities and Consequences of Phago-Mixotrophic Mode of Nutrition.</title>
        <authorList>
            <person name="Burns J.A."/>
            <person name="Paasch A."/>
            <person name="Narechania A."/>
            <person name="Kim E."/>
        </authorList>
    </citation>
    <scope>NUCLEOTIDE SEQUENCE [LARGE SCALE GENOMIC DNA]</scope>
    <source>
        <strain evidence="1 2">PLY_AMNH</strain>
    </source>
</reference>
<dbReference type="AlphaFoldDB" id="A0AAE0FRS8"/>
<accession>A0AAE0FRS8</accession>
<dbReference type="Proteomes" id="UP001190700">
    <property type="component" value="Unassembled WGS sequence"/>
</dbReference>
<gene>
    <name evidence="1" type="ORF">CYMTET_26580</name>
</gene>
<organism evidence="1 2">
    <name type="scientific">Cymbomonas tetramitiformis</name>
    <dbReference type="NCBI Taxonomy" id="36881"/>
    <lineage>
        <taxon>Eukaryota</taxon>
        <taxon>Viridiplantae</taxon>
        <taxon>Chlorophyta</taxon>
        <taxon>Pyramimonadophyceae</taxon>
        <taxon>Pyramimonadales</taxon>
        <taxon>Pyramimonadaceae</taxon>
        <taxon>Cymbomonas</taxon>
    </lineage>
</organism>
<sequence length="70" mass="7898">MLNMLLQEDLHFYFASVGTRWCLIWKSSNPNGFEPPLGNNNGVNKLSKIGHAPTIFHISLSRESSGDPRR</sequence>
<name>A0AAE0FRS8_9CHLO</name>
<comment type="caution">
    <text evidence="1">The sequence shown here is derived from an EMBL/GenBank/DDBJ whole genome shotgun (WGS) entry which is preliminary data.</text>
</comment>
<proteinExistence type="predicted"/>
<dbReference type="EMBL" id="LGRX02014402">
    <property type="protein sequence ID" value="KAK3264700.1"/>
    <property type="molecule type" value="Genomic_DNA"/>
</dbReference>
<protein>
    <submittedName>
        <fullName evidence="1">Uncharacterized protein</fullName>
    </submittedName>
</protein>
<evidence type="ECO:0000313" key="1">
    <source>
        <dbReference type="EMBL" id="KAK3264700.1"/>
    </source>
</evidence>
<keyword evidence="2" id="KW-1185">Reference proteome</keyword>